<dbReference type="PANTHER" id="PTHR30143">
    <property type="entry name" value="ACID HYDRATASE"/>
    <property type="match status" value="1"/>
</dbReference>
<organism evidence="3 4">
    <name type="scientific">Verticiella sediminum</name>
    <dbReference type="NCBI Taxonomy" id="1247510"/>
    <lineage>
        <taxon>Bacteria</taxon>
        <taxon>Pseudomonadati</taxon>
        <taxon>Pseudomonadota</taxon>
        <taxon>Betaproteobacteria</taxon>
        <taxon>Burkholderiales</taxon>
        <taxon>Alcaligenaceae</taxon>
        <taxon>Verticiella</taxon>
    </lineage>
</organism>
<feature type="domain" description="Fumarylacetoacetase-like C-terminal" evidence="2">
    <location>
        <begin position="95"/>
        <end position="260"/>
    </location>
</feature>
<dbReference type="PANTHER" id="PTHR30143:SF0">
    <property type="entry name" value="2-KETO-4-PENTENOATE HYDRATASE"/>
    <property type="match status" value="1"/>
</dbReference>
<evidence type="ECO:0000313" key="3">
    <source>
        <dbReference type="EMBL" id="TSH94539.1"/>
    </source>
</evidence>
<keyword evidence="4" id="KW-1185">Reference proteome</keyword>
<dbReference type="SUPFAM" id="SSF56529">
    <property type="entry name" value="FAH"/>
    <property type="match status" value="1"/>
</dbReference>
<dbReference type="InterPro" id="IPR011234">
    <property type="entry name" value="Fumarylacetoacetase-like_C"/>
</dbReference>
<gene>
    <name evidence="3" type="ORF">FOZ76_12420</name>
</gene>
<accession>A0A556ANT1</accession>
<evidence type="ECO:0000259" key="2">
    <source>
        <dbReference type="Pfam" id="PF01557"/>
    </source>
</evidence>
<dbReference type="AlphaFoldDB" id="A0A556ANT1"/>
<dbReference type="Gene3D" id="3.90.850.10">
    <property type="entry name" value="Fumarylacetoacetase-like, C-terminal domain"/>
    <property type="match status" value="1"/>
</dbReference>
<name>A0A556ANT1_9BURK</name>
<proteinExistence type="predicted"/>
<dbReference type="Proteomes" id="UP000318405">
    <property type="component" value="Unassembled WGS sequence"/>
</dbReference>
<dbReference type="GO" id="GO:0005737">
    <property type="term" value="C:cytoplasm"/>
    <property type="evidence" value="ECO:0007669"/>
    <property type="project" value="TreeGrafter"/>
</dbReference>
<reference evidence="3 4" key="1">
    <citation type="submission" date="2019-07" db="EMBL/GenBank/DDBJ databases">
        <title>Qingshengfaniella alkalisoli gen. nov., sp. nov., isolated from saline soil.</title>
        <authorList>
            <person name="Xu L."/>
            <person name="Huang X.-X."/>
            <person name="Sun J.-Q."/>
        </authorList>
    </citation>
    <scope>NUCLEOTIDE SEQUENCE [LARGE SCALE GENOMIC DNA]</scope>
    <source>
        <strain evidence="3 4">DSM 27279</strain>
    </source>
</reference>
<sequence length="267" mass="27825">MTDAVPDAPGVTEAAALLHEASRTRSPIAPVRTLLPAGDLAAAYAVQRLNTRRVIAEGGRVSGRKIGLTSAAVQQQLGVDQPDYGTLYAHMECAAGDTVAWSRLIQPKCEAEVAVVLQRDLAQPDLGLAELLRAIAYVLPALEIVDSRIADWDIRLTDTVADNASCGLYVLGTTPVSPLGLELDLVGMTLARNGDLVSHGVGAACLGHPMAAALWLARRMAALDTPLRAGEVVLTGALGPMVPVAPGDRFEARIAGLGRVGIAFDTA</sequence>
<dbReference type="Pfam" id="PF01557">
    <property type="entry name" value="FAA_hydrolase"/>
    <property type="match status" value="1"/>
</dbReference>
<dbReference type="InterPro" id="IPR050772">
    <property type="entry name" value="Hydratase-Decarb/MhpD_sf"/>
</dbReference>
<protein>
    <submittedName>
        <fullName evidence="3">2-keto-4-pentenoate hydratase</fullName>
    </submittedName>
</protein>
<dbReference type="EMBL" id="VLTJ01000024">
    <property type="protein sequence ID" value="TSH94539.1"/>
    <property type="molecule type" value="Genomic_DNA"/>
</dbReference>
<keyword evidence="1" id="KW-0456">Lyase</keyword>
<dbReference type="OrthoDB" id="9792137at2"/>
<evidence type="ECO:0000313" key="4">
    <source>
        <dbReference type="Proteomes" id="UP000318405"/>
    </source>
</evidence>
<dbReference type="GO" id="GO:0008684">
    <property type="term" value="F:2-oxopent-4-enoate hydratase activity"/>
    <property type="evidence" value="ECO:0007669"/>
    <property type="project" value="TreeGrafter"/>
</dbReference>
<dbReference type="InterPro" id="IPR036663">
    <property type="entry name" value="Fumarylacetoacetase_C_sf"/>
</dbReference>
<evidence type="ECO:0000256" key="1">
    <source>
        <dbReference type="ARBA" id="ARBA00023239"/>
    </source>
</evidence>
<comment type="caution">
    <text evidence="3">The sequence shown here is derived from an EMBL/GenBank/DDBJ whole genome shotgun (WGS) entry which is preliminary data.</text>
</comment>